<sequence>MSLKCHRAYIVNLLASIKNGPSGPFFILTTVLWSVIFNP</sequence>
<dbReference type="EMBL" id="CP011030">
    <property type="protein sequence ID" value="ATC91040.1"/>
    <property type="molecule type" value="Genomic_DNA"/>
</dbReference>
<accession>A0ABN5C8L8</accession>
<keyword evidence="2" id="KW-1185">Reference proteome</keyword>
<protein>
    <submittedName>
        <fullName evidence="1">Uncharacterized protein</fullName>
    </submittedName>
</protein>
<organism evidence="1 2">
    <name type="scientific">Pseudoalteromonas issachenkonii</name>
    <dbReference type="NCBI Taxonomy" id="152297"/>
    <lineage>
        <taxon>Bacteria</taxon>
        <taxon>Pseudomonadati</taxon>
        <taxon>Pseudomonadota</taxon>
        <taxon>Gammaproteobacteria</taxon>
        <taxon>Alteromonadales</taxon>
        <taxon>Pseudoalteromonadaceae</taxon>
        <taxon>Pseudoalteromonas</taxon>
    </lineage>
</organism>
<gene>
    <name evidence="1" type="ORF">PISS_a2200</name>
</gene>
<proteinExistence type="predicted"/>
<reference evidence="1 2" key="1">
    <citation type="submission" date="2015-06" db="EMBL/GenBank/DDBJ databases">
        <authorList>
            <person name="Xie B.-B."/>
            <person name="Rong J.-C."/>
            <person name="Qin Q.-L."/>
            <person name="Zhang Y.-Z."/>
        </authorList>
    </citation>
    <scope>NUCLEOTIDE SEQUENCE [LARGE SCALE GENOMIC DNA]</scope>
    <source>
        <strain evidence="1 2">KMM 3549</strain>
    </source>
</reference>
<name>A0ABN5C8L8_9GAMM</name>
<evidence type="ECO:0000313" key="1">
    <source>
        <dbReference type="EMBL" id="ATC91040.1"/>
    </source>
</evidence>
<evidence type="ECO:0000313" key="2">
    <source>
        <dbReference type="Proteomes" id="UP000217258"/>
    </source>
</evidence>
<dbReference type="Proteomes" id="UP000217258">
    <property type="component" value="Chromosome I"/>
</dbReference>